<evidence type="ECO:0000313" key="2">
    <source>
        <dbReference type="EMBL" id="SHF86374.1"/>
    </source>
</evidence>
<keyword evidence="1" id="KW-0812">Transmembrane</keyword>
<sequence>MVFYKYNIIKNIIEYKSWNIFRYSCSFNQLLIIYGTFDALFIFFDNVLKVYSLKMIYSKLLYNINLKSMENTDDPDKYLKIIRKVGVIILIMMTLASLWRLIIKQDDYGLYVILGLCLLTGKLKFSNI</sequence>
<name>A0A1M5F4D1_9BACE</name>
<accession>A0A1M5F4D1</accession>
<keyword evidence="3" id="KW-1185">Reference proteome</keyword>
<dbReference type="STRING" id="871325.SAMN05444349_14114"/>
<protein>
    <submittedName>
        <fullName evidence="2">Uncharacterized protein</fullName>
    </submittedName>
</protein>
<dbReference type="Proteomes" id="UP000184436">
    <property type="component" value="Unassembled WGS sequence"/>
</dbReference>
<proteinExistence type="predicted"/>
<organism evidence="2 3">
    <name type="scientific">Bacteroides faecichinchillae</name>
    <dbReference type="NCBI Taxonomy" id="871325"/>
    <lineage>
        <taxon>Bacteria</taxon>
        <taxon>Pseudomonadati</taxon>
        <taxon>Bacteroidota</taxon>
        <taxon>Bacteroidia</taxon>
        <taxon>Bacteroidales</taxon>
        <taxon>Bacteroidaceae</taxon>
        <taxon>Bacteroides</taxon>
    </lineage>
</organism>
<keyword evidence="1" id="KW-1133">Transmembrane helix</keyword>
<feature type="transmembrane region" description="Helical" evidence="1">
    <location>
        <begin position="20"/>
        <end position="44"/>
    </location>
</feature>
<evidence type="ECO:0000256" key="1">
    <source>
        <dbReference type="SAM" id="Phobius"/>
    </source>
</evidence>
<feature type="transmembrane region" description="Helical" evidence="1">
    <location>
        <begin position="85"/>
        <end position="102"/>
    </location>
</feature>
<evidence type="ECO:0000313" key="3">
    <source>
        <dbReference type="Proteomes" id="UP000184436"/>
    </source>
</evidence>
<dbReference type="AlphaFoldDB" id="A0A1M5F4D1"/>
<keyword evidence="1" id="KW-0472">Membrane</keyword>
<gene>
    <name evidence="2" type="ORF">SAMN05444349_14114</name>
</gene>
<dbReference type="EMBL" id="FQVD01000041">
    <property type="protein sequence ID" value="SHF86374.1"/>
    <property type="molecule type" value="Genomic_DNA"/>
</dbReference>
<reference evidence="2 3" key="1">
    <citation type="submission" date="2016-11" db="EMBL/GenBank/DDBJ databases">
        <authorList>
            <person name="Jaros S."/>
            <person name="Januszkiewicz K."/>
            <person name="Wedrychowicz H."/>
        </authorList>
    </citation>
    <scope>NUCLEOTIDE SEQUENCE [LARGE SCALE GENOMIC DNA]</scope>
    <source>
        <strain evidence="2 3">DSM 26883</strain>
    </source>
</reference>